<keyword evidence="2" id="KW-1185">Reference proteome</keyword>
<dbReference type="EMBL" id="CM056743">
    <property type="protein sequence ID" value="KAJ8671230.1"/>
    <property type="molecule type" value="Genomic_DNA"/>
</dbReference>
<evidence type="ECO:0000313" key="2">
    <source>
        <dbReference type="Proteomes" id="UP001239111"/>
    </source>
</evidence>
<evidence type="ECO:0000313" key="1">
    <source>
        <dbReference type="EMBL" id="KAJ8671230.1"/>
    </source>
</evidence>
<proteinExistence type="predicted"/>
<protein>
    <submittedName>
        <fullName evidence="1">Uncharacterized protein</fullName>
    </submittedName>
</protein>
<reference evidence="1" key="1">
    <citation type="submission" date="2023-04" db="EMBL/GenBank/DDBJ databases">
        <title>A chromosome-level genome assembly of the parasitoid wasp Eretmocerus hayati.</title>
        <authorList>
            <person name="Zhong Y."/>
            <person name="Liu S."/>
            <person name="Liu Y."/>
        </authorList>
    </citation>
    <scope>NUCLEOTIDE SEQUENCE</scope>
    <source>
        <strain evidence="1">ZJU_SS_LIU_2023</strain>
    </source>
</reference>
<comment type="caution">
    <text evidence="1">The sequence shown here is derived from an EMBL/GenBank/DDBJ whole genome shotgun (WGS) entry which is preliminary data.</text>
</comment>
<sequence>MMQHVILDSLEVLTLIHTPSWALAPRSTSFQDTNLSESDDRSSILVASGSKMYISGSIREKRLQTANTPEQFSFSDTKTAGYSERSSNTRSTKRSDRKSSHHQFSRISRQISYQEDEYNDETENKNGENIEEQMRLIENDPLIRINRIDGGGNGIASRAGLIEMKEEDENIPESFNPQNTAMKISKSNSKSAYHFRLRMLVESFVLNMPDICAICLQQFGSYLDVLKHKICSHMSSEQEYYFCPVCHDKFFSSSDLIVHLDGHANIQSFICTICSTNFYTDETLR</sequence>
<organism evidence="1 2">
    <name type="scientific">Eretmocerus hayati</name>
    <dbReference type="NCBI Taxonomy" id="131215"/>
    <lineage>
        <taxon>Eukaryota</taxon>
        <taxon>Metazoa</taxon>
        <taxon>Ecdysozoa</taxon>
        <taxon>Arthropoda</taxon>
        <taxon>Hexapoda</taxon>
        <taxon>Insecta</taxon>
        <taxon>Pterygota</taxon>
        <taxon>Neoptera</taxon>
        <taxon>Endopterygota</taxon>
        <taxon>Hymenoptera</taxon>
        <taxon>Apocrita</taxon>
        <taxon>Proctotrupomorpha</taxon>
        <taxon>Chalcidoidea</taxon>
        <taxon>Aphelinidae</taxon>
        <taxon>Aphelininae</taxon>
        <taxon>Eretmocerus</taxon>
    </lineage>
</organism>
<gene>
    <name evidence="1" type="ORF">QAD02_002489</name>
</gene>
<name>A0ACC2NJ17_9HYME</name>
<dbReference type="Proteomes" id="UP001239111">
    <property type="component" value="Chromosome 3"/>
</dbReference>
<accession>A0ACC2NJ17</accession>